<dbReference type="STRING" id="1205910.B005_2993"/>
<dbReference type="PATRIC" id="fig|1205910.3.peg.2825"/>
<proteinExistence type="predicted"/>
<evidence type="ECO:0000313" key="2">
    <source>
        <dbReference type="EMBL" id="AFR07913.1"/>
    </source>
</evidence>
<organism evidence="2 3">
    <name type="scientific">Nocardiopsis alba (strain ATCC BAA-2165 / BE74)</name>
    <dbReference type="NCBI Taxonomy" id="1205910"/>
    <lineage>
        <taxon>Bacteria</taxon>
        <taxon>Bacillati</taxon>
        <taxon>Actinomycetota</taxon>
        <taxon>Actinomycetes</taxon>
        <taxon>Streptosporangiales</taxon>
        <taxon>Nocardiopsidaceae</taxon>
        <taxon>Nocardiopsis</taxon>
    </lineage>
</organism>
<dbReference type="EMBL" id="CP003788">
    <property type="protein sequence ID" value="AFR07913.1"/>
    <property type="molecule type" value="Genomic_DNA"/>
</dbReference>
<protein>
    <submittedName>
        <fullName evidence="2">Uncharacterized protein</fullName>
    </submittedName>
</protein>
<dbReference type="HOGENOM" id="CLU_3236689_0_0_11"/>
<feature type="region of interest" description="Disordered" evidence="1">
    <location>
        <begin position="1"/>
        <end position="43"/>
    </location>
</feature>
<dbReference type="KEGG" id="nal:B005_2993"/>
<dbReference type="Proteomes" id="UP000003779">
    <property type="component" value="Chromosome"/>
</dbReference>
<evidence type="ECO:0000313" key="3">
    <source>
        <dbReference type="Proteomes" id="UP000003779"/>
    </source>
</evidence>
<evidence type="ECO:0000256" key="1">
    <source>
        <dbReference type="SAM" id="MobiDB-lite"/>
    </source>
</evidence>
<name>J7L2M7_NOCAA</name>
<dbReference type="AlphaFoldDB" id="J7L2M7"/>
<reference evidence="2 3" key="1">
    <citation type="journal article" date="2012" name="J. Bacteriol.">
        <title>Whole-Genome Sequence of Nocardiopsis alba Strain ATCC BAA-2165, Associated with Honeybees.</title>
        <authorList>
            <person name="Qiao J."/>
            <person name="Chen L."/>
            <person name="Li Y."/>
            <person name="Wang J."/>
            <person name="Zhang W."/>
            <person name="Chen S."/>
        </authorList>
    </citation>
    <scope>NUCLEOTIDE SEQUENCE [LARGE SCALE GENOMIC DNA]</scope>
    <source>
        <strain evidence="3">ATCC BAA-2165 / BE74</strain>
    </source>
</reference>
<sequence length="43" mass="5091">MGHRRKPVSVEDIPSRSAYRRSEVDCPRTRTRKALRMSRPVHD</sequence>
<accession>J7L2M7</accession>
<reference evidence="3" key="2">
    <citation type="submission" date="2012-08" db="EMBL/GenBank/DDBJ databases">
        <title>Whole-genome sequence of Nocardiopsis alba strain ATCC BAA-2165 associated with honeybees.</title>
        <authorList>
            <person name="Qiao J."/>
            <person name="Chen L."/>
            <person name="Li Y."/>
            <person name="Wang J."/>
            <person name="Zhang W."/>
            <person name="Chen S."/>
        </authorList>
    </citation>
    <scope>NUCLEOTIDE SEQUENCE [LARGE SCALE GENOMIC DNA]</scope>
    <source>
        <strain evidence="3">ATCC BAA-2165 / BE74</strain>
    </source>
</reference>
<gene>
    <name evidence="2" type="ordered locus">B005_2993</name>
</gene>